<organism evidence="1 2">
    <name type="scientific">Halarcobacter ebronensis</name>
    <dbReference type="NCBI Taxonomy" id="1462615"/>
    <lineage>
        <taxon>Bacteria</taxon>
        <taxon>Pseudomonadati</taxon>
        <taxon>Campylobacterota</taxon>
        <taxon>Epsilonproteobacteria</taxon>
        <taxon>Campylobacterales</taxon>
        <taxon>Arcobacteraceae</taxon>
        <taxon>Halarcobacter</taxon>
    </lineage>
</organism>
<protein>
    <submittedName>
        <fullName evidence="1">Uncharacterized protein</fullName>
    </submittedName>
</protein>
<evidence type="ECO:0000313" key="1">
    <source>
        <dbReference type="EMBL" id="RXK04116.1"/>
    </source>
</evidence>
<comment type="caution">
    <text evidence="1">The sequence shown here is derived from an EMBL/GenBank/DDBJ whole genome shotgun (WGS) entry which is preliminary data.</text>
</comment>
<proteinExistence type="predicted"/>
<sequence>MIRQNIINNKFVEIKPNDTEQVKMNKYQAYSVQAYSHKITVYHDNAAALDPAITIYDFLANALSKLTLQIGAGNEIYDLDLTAHLVRQLELRKQLVYSIDKTSGTGKISTIQLIIDFLSLDFIAPKDTILFNTGNYDHLLTQIVAAPGTKISNCTVTKTIVGITELFKTDVVLNKYIATDGTTQTMTPLNKKPIMRTPSFNSSNPNWELDIPNNVEISKIMMYVTDGGKISTGHIKNVIIKNATQKLINVDSATLEAWNRETLRDYNDSDFDGILVLNIAQGQYTEALKTTGLFVDSKLEVDVIKGAASEPILNIIYETVEKA</sequence>
<evidence type="ECO:0000313" key="2">
    <source>
        <dbReference type="Proteomes" id="UP000289758"/>
    </source>
</evidence>
<keyword evidence="2" id="KW-1185">Reference proteome</keyword>
<reference evidence="1 2" key="1">
    <citation type="submission" date="2017-10" db="EMBL/GenBank/DDBJ databases">
        <title>Genomics of the genus Arcobacter.</title>
        <authorList>
            <person name="Perez-Cataluna A."/>
            <person name="Figueras M.J."/>
        </authorList>
    </citation>
    <scope>NUCLEOTIDE SEQUENCE [LARGE SCALE GENOMIC DNA]</scope>
    <source>
        <strain evidence="1 2">CECT 8441</strain>
    </source>
</reference>
<dbReference type="RefSeq" id="WP_129087870.1">
    <property type="nucleotide sequence ID" value="NZ_CP053836.1"/>
</dbReference>
<accession>A0A4Q1AJ72</accession>
<dbReference type="EMBL" id="PDKK01000011">
    <property type="protein sequence ID" value="RXK04116.1"/>
    <property type="molecule type" value="Genomic_DNA"/>
</dbReference>
<gene>
    <name evidence="1" type="ORF">CRV07_11865</name>
</gene>
<name>A0A4Q1AJ72_9BACT</name>
<dbReference type="AlphaFoldDB" id="A0A4Q1AJ72"/>
<dbReference type="Proteomes" id="UP000289758">
    <property type="component" value="Unassembled WGS sequence"/>
</dbReference>